<dbReference type="AlphaFoldDB" id="A0A0J1CNM5"/>
<name>A0A0J1CNM5_9BURK</name>
<evidence type="ECO:0000313" key="1">
    <source>
        <dbReference type="EMBL" id="KLU21981.1"/>
    </source>
</evidence>
<protein>
    <submittedName>
        <fullName evidence="1">Uncharacterized protein</fullName>
    </submittedName>
</protein>
<accession>A0A0J1CNM5</accession>
<dbReference type="PATRIC" id="fig|908627.4.peg.7397"/>
<evidence type="ECO:0000313" key="2">
    <source>
        <dbReference type="Proteomes" id="UP000035963"/>
    </source>
</evidence>
<sequence length="162" mass="18344">MLGQGIDLFNIFLSLGDHMDKAKLPDAQPSLGDFVVVDRLIRDFTVETLGLLGHQDFMARLDFECRRMNSLFLGIIPSDQYLTGPWNAPDQLGEYILKALVINGKTRLAVRDAFMWFFDKVLDTYEPGDKFEPTLIQPLIDELRDALLGESKGSQDHLVRAD</sequence>
<keyword evidence="2" id="KW-1185">Reference proteome</keyword>
<proteinExistence type="predicted"/>
<organism evidence="1 2">
    <name type="scientific">Caballeronia mineralivorans PML1(12)</name>
    <dbReference type="NCBI Taxonomy" id="908627"/>
    <lineage>
        <taxon>Bacteria</taxon>
        <taxon>Pseudomonadati</taxon>
        <taxon>Pseudomonadota</taxon>
        <taxon>Betaproteobacteria</taxon>
        <taxon>Burkholderiales</taxon>
        <taxon>Burkholderiaceae</taxon>
        <taxon>Caballeronia</taxon>
    </lineage>
</organism>
<comment type="caution">
    <text evidence="1">The sequence shown here is derived from an EMBL/GenBank/DDBJ whole genome shotgun (WGS) entry which is preliminary data.</text>
</comment>
<reference evidence="1 2" key="1">
    <citation type="journal article" date="2015" name="Genome Announc.">
        <title>Draft Genome Sequence of Burkholderia sp. Strain PML1(12), an Ectomycorrhizosphere-Inhabiting Bacterium with Effective Mineral-Weathering Ability.</title>
        <authorList>
            <person name="Uroz S."/>
            <person name="Oger P."/>
        </authorList>
    </citation>
    <scope>NUCLEOTIDE SEQUENCE [LARGE SCALE GENOMIC DNA]</scope>
    <source>
        <strain evidence="2">PML1(12)</strain>
    </source>
</reference>
<gene>
    <name evidence="1" type="ORF">EOS_33105</name>
</gene>
<dbReference type="Proteomes" id="UP000035963">
    <property type="component" value="Unassembled WGS sequence"/>
</dbReference>
<dbReference type="EMBL" id="AEJF01000194">
    <property type="protein sequence ID" value="KLU21981.1"/>
    <property type="molecule type" value="Genomic_DNA"/>
</dbReference>